<dbReference type="InterPro" id="IPR021130">
    <property type="entry name" value="PRib-ATP_PPHydrolase-like"/>
</dbReference>
<dbReference type="CDD" id="cd11534">
    <property type="entry name" value="NTP-PPase_HisIE_like"/>
    <property type="match status" value="1"/>
</dbReference>
<keyword evidence="9" id="KW-0963">Cytoplasm</keyword>
<dbReference type="Pfam" id="PF01503">
    <property type="entry name" value="PRA-PH"/>
    <property type="match status" value="1"/>
</dbReference>
<evidence type="ECO:0000256" key="1">
    <source>
        <dbReference type="ARBA" id="ARBA00001460"/>
    </source>
</evidence>
<dbReference type="HAMAP" id="MF_01020">
    <property type="entry name" value="HisE"/>
    <property type="match status" value="1"/>
</dbReference>
<keyword evidence="6 9" id="KW-0378">Hydrolase</keyword>
<evidence type="ECO:0000256" key="8">
    <source>
        <dbReference type="ARBA" id="ARBA00023102"/>
    </source>
</evidence>
<comment type="pathway">
    <text evidence="2 9">Amino-acid biosynthesis; L-histidine biosynthesis; L-histidine from 5-phospho-alpha-D-ribose 1-diphosphate: step 2/9.</text>
</comment>
<protein>
    <recommendedName>
        <fullName evidence="9">Phosphoribosyl-ATP pyrophosphatase</fullName>
        <shortName evidence="9">PRA-PH</shortName>
        <ecNumber evidence="9">3.6.1.31</ecNumber>
    </recommendedName>
</protein>
<keyword evidence="8 9" id="KW-0368">Histidine biosynthesis</keyword>
<evidence type="ECO:0000256" key="4">
    <source>
        <dbReference type="ARBA" id="ARBA00022605"/>
    </source>
</evidence>
<keyword evidence="11" id="KW-1185">Reference proteome</keyword>
<dbReference type="NCBIfam" id="NF001611">
    <property type="entry name" value="PRK00400.1-3"/>
    <property type="match status" value="1"/>
</dbReference>
<dbReference type="EC" id="3.6.1.31" evidence="9"/>
<evidence type="ECO:0000256" key="3">
    <source>
        <dbReference type="ARBA" id="ARBA00009392"/>
    </source>
</evidence>
<dbReference type="EMBL" id="JAZHYN010000045">
    <property type="protein sequence ID" value="MEF3367522.1"/>
    <property type="molecule type" value="Genomic_DNA"/>
</dbReference>
<name>A0ABU7XKG0_9HYPH</name>
<reference evidence="10 11" key="1">
    <citation type="submission" date="2024-02" db="EMBL/GenBank/DDBJ databases">
        <authorList>
            <person name="Grouzdev D."/>
        </authorList>
    </citation>
    <scope>NUCLEOTIDE SEQUENCE [LARGE SCALE GENOMIC DNA]</scope>
    <source>
        <strain evidence="10 11">9N</strain>
    </source>
</reference>
<dbReference type="Proteomes" id="UP001350748">
    <property type="component" value="Unassembled WGS sequence"/>
</dbReference>
<evidence type="ECO:0000256" key="6">
    <source>
        <dbReference type="ARBA" id="ARBA00022801"/>
    </source>
</evidence>
<dbReference type="PANTHER" id="PTHR42945">
    <property type="entry name" value="HISTIDINE BIOSYNTHESIS BIFUNCTIONAL PROTEIN"/>
    <property type="match status" value="1"/>
</dbReference>
<dbReference type="PANTHER" id="PTHR42945:SF1">
    <property type="entry name" value="HISTIDINE BIOSYNTHESIS BIFUNCTIONAL PROTEIN HIS7"/>
    <property type="match status" value="1"/>
</dbReference>
<keyword evidence="7 9" id="KW-0067">ATP-binding</keyword>
<comment type="catalytic activity">
    <reaction evidence="1 9">
        <text>1-(5-phospho-beta-D-ribosyl)-ATP + H2O = 1-(5-phospho-beta-D-ribosyl)-5'-AMP + diphosphate + H(+)</text>
        <dbReference type="Rhea" id="RHEA:22828"/>
        <dbReference type="ChEBI" id="CHEBI:15377"/>
        <dbReference type="ChEBI" id="CHEBI:15378"/>
        <dbReference type="ChEBI" id="CHEBI:33019"/>
        <dbReference type="ChEBI" id="CHEBI:59457"/>
        <dbReference type="ChEBI" id="CHEBI:73183"/>
        <dbReference type="EC" id="3.6.1.31"/>
    </reaction>
</comment>
<evidence type="ECO:0000256" key="7">
    <source>
        <dbReference type="ARBA" id="ARBA00022840"/>
    </source>
</evidence>
<sequence>MTDFTLDDLAALIKSRRKDNASTSYTKSLFDAGAPRIAKKFGEEAVETIIAALDGDRSALINEAADTLYHLLVMLEARDVSLTEVLRELERRTQQSGLAEKASRGANG</sequence>
<keyword evidence="5 9" id="KW-0547">Nucleotide-binding</keyword>
<keyword evidence="4 9" id="KW-0028">Amino-acid biosynthesis</keyword>
<evidence type="ECO:0000256" key="2">
    <source>
        <dbReference type="ARBA" id="ARBA00005204"/>
    </source>
</evidence>
<dbReference type="SUPFAM" id="SSF101386">
    <property type="entry name" value="all-alpha NTP pyrophosphatases"/>
    <property type="match status" value="1"/>
</dbReference>
<gene>
    <name evidence="9" type="primary">hisE</name>
    <name evidence="10" type="ORF">V3H18_13360</name>
</gene>
<comment type="subcellular location">
    <subcellularLocation>
        <location evidence="9">Cytoplasm</location>
    </subcellularLocation>
</comment>
<dbReference type="NCBIfam" id="NF001613">
    <property type="entry name" value="PRK00400.1-5"/>
    <property type="match status" value="1"/>
</dbReference>
<comment type="caution">
    <text evidence="10">The sequence shown here is derived from an EMBL/GenBank/DDBJ whole genome shotgun (WGS) entry which is preliminary data.</text>
</comment>
<comment type="similarity">
    <text evidence="3 9">Belongs to the PRA-PH family.</text>
</comment>
<evidence type="ECO:0000256" key="9">
    <source>
        <dbReference type="HAMAP-Rule" id="MF_01020"/>
    </source>
</evidence>
<dbReference type="GO" id="GO:0004636">
    <property type="term" value="F:phosphoribosyl-ATP diphosphatase activity"/>
    <property type="evidence" value="ECO:0007669"/>
    <property type="project" value="UniProtKB-EC"/>
</dbReference>
<dbReference type="NCBIfam" id="TIGR03188">
    <property type="entry name" value="histidine_hisI"/>
    <property type="match status" value="1"/>
</dbReference>
<evidence type="ECO:0000313" key="11">
    <source>
        <dbReference type="Proteomes" id="UP001350748"/>
    </source>
</evidence>
<dbReference type="RefSeq" id="WP_332082567.1">
    <property type="nucleotide sequence ID" value="NZ_JAZHYN010000045.1"/>
</dbReference>
<evidence type="ECO:0000256" key="5">
    <source>
        <dbReference type="ARBA" id="ARBA00022741"/>
    </source>
</evidence>
<organism evidence="10 11">
    <name type="scientific">Methylocystis borbori</name>
    <dbReference type="NCBI Taxonomy" id="3118750"/>
    <lineage>
        <taxon>Bacteria</taxon>
        <taxon>Pseudomonadati</taxon>
        <taxon>Pseudomonadota</taxon>
        <taxon>Alphaproteobacteria</taxon>
        <taxon>Hyphomicrobiales</taxon>
        <taxon>Methylocystaceae</taxon>
        <taxon>Methylocystis</taxon>
    </lineage>
</organism>
<proteinExistence type="inferred from homology"/>
<dbReference type="Gene3D" id="1.10.287.1080">
    <property type="entry name" value="MazG-like"/>
    <property type="match status" value="1"/>
</dbReference>
<evidence type="ECO:0000313" key="10">
    <source>
        <dbReference type="EMBL" id="MEF3367522.1"/>
    </source>
</evidence>
<accession>A0ABU7XKG0</accession>
<dbReference type="InterPro" id="IPR008179">
    <property type="entry name" value="HisE"/>
</dbReference>